<feature type="compositionally biased region" description="Pro residues" evidence="1">
    <location>
        <begin position="133"/>
        <end position="149"/>
    </location>
</feature>
<organism evidence="3 4">
    <name type="scientific">Streptomyces koyangensis</name>
    <dbReference type="NCBI Taxonomy" id="188770"/>
    <lineage>
        <taxon>Bacteria</taxon>
        <taxon>Bacillati</taxon>
        <taxon>Actinomycetota</taxon>
        <taxon>Actinomycetes</taxon>
        <taxon>Kitasatosporales</taxon>
        <taxon>Streptomycetaceae</taxon>
        <taxon>Streptomyces</taxon>
        <taxon>Streptomyces aurantiacus group</taxon>
    </lineage>
</organism>
<evidence type="ECO:0000256" key="1">
    <source>
        <dbReference type="SAM" id="MobiDB-lite"/>
    </source>
</evidence>
<dbReference type="RefSeq" id="WP_203214466.1">
    <property type="nucleotide sequence ID" value="NZ_CP049945.1"/>
</dbReference>
<feature type="region of interest" description="Disordered" evidence="1">
    <location>
        <begin position="372"/>
        <end position="391"/>
    </location>
</feature>
<sequence length="391" mass="41728">MSRTDLADHATLMEEVRVVRRAGLLRLRELSLPALTALAEARGGPPARGRHPVEALLREAVAGLGGGSLQSAAEYTFGLTPGTRDWAPADRRSRAAQEYGVSVERFRKHHEVVIFGEVVDGVLRAAQEPTGLPLPVPAARPGVPRPGVPRPGARPDVPPSHRTLRVRVAGRHRAVVLHVHCVSLLRDVDAVVSPVNTHFVLPAAYKSSVAAMLRQAAARLSPSGDVLADPVHDELVRWTADRGLDGRAARPGTVAVTGAGALADQGVRLLLHAAVAVPRRGTNDYDVHPDDVTRAVTQVFARLAEERPRHQPPLRSVALPLLGAGRGGLAPGESLRALWAAVEAETARDPRWAVHLVVRDHDNADLVERMLTGHVSPPPPPTAVPRPGASR</sequence>
<dbReference type="PROSITE" id="PS51154">
    <property type="entry name" value="MACRO"/>
    <property type="match status" value="1"/>
</dbReference>
<feature type="region of interest" description="Disordered" evidence="1">
    <location>
        <begin position="133"/>
        <end position="160"/>
    </location>
</feature>
<accession>A0ABX7EC65</accession>
<name>A0ABX7EC65_9ACTN</name>
<protein>
    <recommendedName>
        <fullName evidence="2">Macro domain-containing protein</fullName>
    </recommendedName>
</protein>
<proteinExistence type="predicted"/>
<reference evidence="3 4" key="1">
    <citation type="submission" date="2020-03" db="EMBL/GenBank/DDBJ databases">
        <title>Genome mining and metabolic profiling illuminate the polycyclic tetramate macrolactams from Streptomyces koyangensis SCSIO 5802.</title>
        <authorList>
            <person name="Ding W."/>
        </authorList>
    </citation>
    <scope>NUCLEOTIDE SEQUENCE [LARGE SCALE GENOMIC DNA]</scope>
    <source>
        <strain evidence="3 4">SCSIO 5802</strain>
    </source>
</reference>
<dbReference type="Proteomes" id="UP000596311">
    <property type="component" value="Chromosome"/>
</dbReference>
<evidence type="ECO:0000313" key="4">
    <source>
        <dbReference type="Proteomes" id="UP000596311"/>
    </source>
</evidence>
<feature type="domain" description="Macro" evidence="2">
    <location>
        <begin position="161"/>
        <end position="375"/>
    </location>
</feature>
<dbReference type="InterPro" id="IPR002589">
    <property type="entry name" value="Macro_dom"/>
</dbReference>
<dbReference type="EMBL" id="CP049945">
    <property type="protein sequence ID" value="QRF02441.1"/>
    <property type="molecule type" value="Genomic_DNA"/>
</dbReference>
<gene>
    <name evidence="3" type="ORF">G9U55_09695</name>
</gene>
<dbReference type="InterPro" id="IPR043472">
    <property type="entry name" value="Macro_dom-like"/>
</dbReference>
<dbReference type="Gene3D" id="3.40.220.10">
    <property type="entry name" value="Leucine Aminopeptidase, subunit E, domain 1"/>
    <property type="match status" value="1"/>
</dbReference>
<keyword evidence="4" id="KW-1185">Reference proteome</keyword>
<dbReference type="SUPFAM" id="SSF52949">
    <property type="entry name" value="Macro domain-like"/>
    <property type="match status" value="1"/>
</dbReference>
<evidence type="ECO:0000313" key="3">
    <source>
        <dbReference type="EMBL" id="QRF02441.1"/>
    </source>
</evidence>
<evidence type="ECO:0000259" key="2">
    <source>
        <dbReference type="PROSITE" id="PS51154"/>
    </source>
</evidence>